<keyword evidence="5" id="KW-1185">Reference proteome</keyword>
<evidence type="ECO:0008006" key="6">
    <source>
        <dbReference type="Google" id="ProtNLM"/>
    </source>
</evidence>
<dbReference type="RefSeq" id="WP_095488712.1">
    <property type="nucleotide sequence ID" value="NZ_RQXT01000021.1"/>
</dbReference>
<dbReference type="InterPro" id="IPR007039">
    <property type="entry name" value="TrbC/VirB2"/>
</dbReference>
<feature type="transmembrane region" description="Helical" evidence="2">
    <location>
        <begin position="42"/>
        <end position="65"/>
    </location>
</feature>
<feature type="chain" id="PRO_5017929167" description="VIRB2 type IV secretion" evidence="3">
    <location>
        <begin position="31"/>
        <end position="104"/>
    </location>
</feature>
<feature type="signal peptide" evidence="3">
    <location>
        <begin position="1"/>
        <end position="30"/>
    </location>
</feature>
<evidence type="ECO:0000256" key="2">
    <source>
        <dbReference type="SAM" id="Phobius"/>
    </source>
</evidence>
<reference evidence="4 5" key="1">
    <citation type="submission" date="2018-11" db="EMBL/GenBank/DDBJ databases">
        <title>the genome of Mesorhizobium tamadayense DSM 28320.</title>
        <authorList>
            <person name="Gao J."/>
        </authorList>
    </citation>
    <scope>NUCLEOTIDE SEQUENCE [LARGE SCALE GENOMIC DNA]</scope>
    <source>
        <strain evidence="4 5">DSM 28320</strain>
    </source>
</reference>
<keyword evidence="2" id="KW-0472">Membrane</keyword>
<proteinExistence type="predicted"/>
<dbReference type="OrthoDB" id="8084762at2"/>
<keyword evidence="2" id="KW-1133">Transmembrane helix</keyword>
<evidence type="ECO:0000256" key="1">
    <source>
        <dbReference type="ARBA" id="ARBA00004141"/>
    </source>
</evidence>
<accession>A0A3P3FM12</accession>
<dbReference type="AlphaFoldDB" id="A0A3P3FM12"/>
<dbReference type="GO" id="GO:0016020">
    <property type="term" value="C:membrane"/>
    <property type="evidence" value="ECO:0007669"/>
    <property type="project" value="UniProtKB-SubCell"/>
</dbReference>
<name>A0A3P3FM12_9HYPH</name>
<protein>
    <recommendedName>
        <fullName evidence="6">VIRB2 type IV secretion</fullName>
    </recommendedName>
</protein>
<keyword evidence="3" id="KW-0732">Signal</keyword>
<gene>
    <name evidence="4" type="ORF">EH240_17850</name>
</gene>
<feature type="transmembrane region" description="Helical" evidence="2">
    <location>
        <begin position="72"/>
        <end position="94"/>
    </location>
</feature>
<comment type="subcellular location">
    <subcellularLocation>
        <location evidence="1">Membrane</location>
        <topology evidence="1">Multi-pass membrane protein</topology>
    </subcellularLocation>
</comment>
<evidence type="ECO:0000256" key="3">
    <source>
        <dbReference type="SAM" id="SignalP"/>
    </source>
</evidence>
<comment type="caution">
    <text evidence="4">The sequence shown here is derived from an EMBL/GenBank/DDBJ whole genome shotgun (WGS) entry which is preliminary data.</text>
</comment>
<organism evidence="4 5">
    <name type="scientific">Mesorhizobium tamadayense</name>
    <dbReference type="NCBI Taxonomy" id="425306"/>
    <lineage>
        <taxon>Bacteria</taxon>
        <taxon>Pseudomonadati</taxon>
        <taxon>Pseudomonadota</taxon>
        <taxon>Alphaproteobacteria</taxon>
        <taxon>Hyphomicrobiales</taxon>
        <taxon>Phyllobacteriaceae</taxon>
        <taxon>Mesorhizobium</taxon>
    </lineage>
</organism>
<sequence>MDYKKAGRFALQFTAAAAIGTALAPASAYAQSAAPVEGVLEWFVGVLQGSIARSFGIIAVCFLGFLAMTGRLVWMMALSIIIGIALVFGAAALVDSIRSTAGGA</sequence>
<evidence type="ECO:0000313" key="5">
    <source>
        <dbReference type="Proteomes" id="UP000273786"/>
    </source>
</evidence>
<keyword evidence="2" id="KW-0812">Transmembrane</keyword>
<dbReference type="EMBL" id="RQXT01000021">
    <property type="protein sequence ID" value="RRH99671.1"/>
    <property type="molecule type" value="Genomic_DNA"/>
</dbReference>
<dbReference type="Proteomes" id="UP000273786">
    <property type="component" value="Unassembled WGS sequence"/>
</dbReference>
<dbReference type="Pfam" id="PF04956">
    <property type="entry name" value="TrbC"/>
    <property type="match status" value="1"/>
</dbReference>
<evidence type="ECO:0000313" key="4">
    <source>
        <dbReference type="EMBL" id="RRH99671.1"/>
    </source>
</evidence>